<dbReference type="WBParaSite" id="maker-uti_cns_0035745-snap-gene-0.1-mRNA-1">
    <property type="protein sequence ID" value="maker-uti_cns_0035745-snap-gene-0.1-mRNA-1"/>
    <property type="gene ID" value="maker-uti_cns_0035745-snap-gene-0.1"/>
</dbReference>
<dbReference type="PANTHER" id="PTHR14374">
    <property type="entry name" value="FOIE GRAS"/>
    <property type="match status" value="1"/>
</dbReference>
<dbReference type="AlphaFoldDB" id="A0A1I8IZA6"/>
<sequence>CGSWHRLGTVRCDRFDTPNNLGSDAESVGPCGARQLVTWPTRPGLLSCPTRVQKEGDVIWPHIRSVTLGGVLNGKAGCTRRSRDQGPHECFPKFYLAMSWASYFPEQLTEKPVGLVALTGLDVERNPATKPSWTRSASTGSPTDFLCASSAMPLITRHSEVRLAPQAPGPGALLVRGVLRLRLGRSAIPREANRMAPGSVRVVRECLAGRLTSVAVVLLQRKPALPLEEDLSAKEKRAPSLCSACDLNPNHLFVLVQTEHLYGYIIRLESAFFDLSQNYYHQEARRGESHRPSCCPLPN</sequence>
<organism evidence="1 2">
    <name type="scientific">Macrostomum lignano</name>
    <dbReference type="NCBI Taxonomy" id="282301"/>
    <lineage>
        <taxon>Eukaryota</taxon>
        <taxon>Metazoa</taxon>
        <taxon>Spiralia</taxon>
        <taxon>Lophotrochozoa</taxon>
        <taxon>Platyhelminthes</taxon>
        <taxon>Rhabditophora</taxon>
        <taxon>Macrostomorpha</taxon>
        <taxon>Macrostomida</taxon>
        <taxon>Macrostomidae</taxon>
        <taxon>Macrostomum</taxon>
    </lineage>
</organism>
<evidence type="ECO:0000313" key="2">
    <source>
        <dbReference type="WBParaSite" id="maker-uti_cns_0035745-snap-gene-0.1-mRNA-1"/>
    </source>
</evidence>
<dbReference type="PANTHER" id="PTHR14374:SF0">
    <property type="entry name" value="TRAFFICKING PROTEIN PARTICLE COMPLEX SUBUNIT 11"/>
    <property type="match status" value="1"/>
</dbReference>
<name>A0A1I8IZA6_9PLAT</name>
<keyword evidence="1" id="KW-1185">Reference proteome</keyword>
<protein>
    <submittedName>
        <fullName evidence="2">Sema domain-containing protein</fullName>
    </submittedName>
</protein>
<reference evidence="2" key="1">
    <citation type="submission" date="2016-11" db="UniProtKB">
        <authorList>
            <consortium name="WormBaseParasite"/>
        </authorList>
    </citation>
    <scope>IDENTIFICATION</scope>
</reference>
<dbReference type="Proteomes" id="UP000095280">
    <property type="component" value="Unplaced"/>
</dbReference>
<evidence type="ECO:0000313" key="1">
    <source>
        <dbReference type="Proteomes" id="UP000095280"/>
    </source>
</evidence>
<accession>A0A1I8IZA6</accession>
<proteinExistence type="predicted"/>